<dbReference type="SMART" id="SM00129">
    <property type="entry name" value="KISc"/>
    <property type="match status" value="1"/>
</dbReference>
<feature type="region of interest" description="Disordered" evidence="3">
    <location>
        <begin position="1"/>
        <end position="66"/>
    </location>
</feature>
<dbReference type="Proteomes" id="UP000238350">
    <property type="component" value="Unassembled WGS sequence"/>
</dbReference>
<dbReference type="GO" id="GO:0003777">
    <property type="term" value="F:microtubule motor activity"/>
    <property type="evidence" value="ECO:0007669"/>
    <property type="project" value="InterPro"/>
</dbReference>
<evidence type="ECO:0000313" key="6">
    <source>
        <dbReference type="Proteomes" id="UP000238350"/>
    </source>
</evidence>
<dbReference type="GO" id="GO:0007018">
    <property type="term" value="P:microtubule-based movement"/>
    <property type="evidence" value="ECO:0007669"/>
    <property type="project" value="InterPro"/>
</dbReference>
<comment type="similarity">
    <text evidence="1">Belongs to the TRAFAC class myosin-kinesin ATPase superfamily. Kinesin family.</text>
</comment>
<dbReference type="AlphaFoldDB" id="A0A2T0FIX5"/>
<dbReference type="GO" id="GO:0008017">
    <property type="term" value="F:microtubule binding"/>
    <property type="evidence" value="ECO:0007669"/>
    <property type="project" value="InterPro"/>
</dbReference>
<feature type="compositionally biased region" description="Polar residues" evidence="3">
    <location>
        <begin position="27"/>
        <end position="36"/>
    </location>
</feature>
<accession>A0A2T0FIX5</accession>
<keyword evidence="1" id="KW-0067">ATP-binding</keyword>
<evidence type="ECO:0000256" key="1">
    <source>
        <dbReference type="PROSITE-ProRule" id="PRU00283"/>
    </source>
</evidence>
<dbReference type="Pfam" id="PF00225">
    <property type="entry name" value="Kinesin"/>
    <property type="match status" value="1"/>
</dbReference>
<evidence type="ECO:0000259" key="4">
    <source>
        <dbReference type="PROSITE" id="PS50067"/>
    </source>
</evidence>
<dbReference type="STRING" id="45607.A0A2T0FIX5"/>
<keyword evidence="6" id="KW-1185">Reference proteome</keyword>
<dbReference type="EMBL" id="NDIQ01000021">
    <property type="protein sequence ID" value="PRT54954.1"/>
    <property type="molecule type" value="Genomic_DNA"/>
</dbReference>
<name>A0A2T0FIX5_9ASCO</name>
<feature type="binding site" evidence="1">
    <location>
        <begin position="161"/>
        <end position="168"/>
    </location>
    <ligand>
        <name>ATP</name>
        <dbReference type="ChEBI" id="CHEBI:30616"/>
    </ligand>
</feature>
<proteinExistence type="inferred from homology"/>
<feature type="coiled-coil region" evidence="2">
    <location>
        <begin position="417"/>
        <end position="491"/>
    </location>
</feature>
<dbReference type="InterPro" id="IPR036961">
    <property type="entry name" value="Kinesin_motor_dom_sf"/>
</dbReference>
<dbReference type="OrthoDB" id="3176171at2759"/>
<dbReference type="InterPro" id="IPR027417">
    <property type="entry name" value="P-loop_NTPase"/>
</dbReference>
<keyword evidence="1" id="KW-0547">Nucleotide-binding</keyword>
<comment type="caution">
    <text evidence="5">The sequence shown here is derived from an EMBL/GenBank/DDBJ whole genome shotgun (WGS) entry which is preliminary data.</text>
</comment>
<evidence type="ECO:0000256" key="3">
    <source>
        <dbReference type="SAM" id="MobiDB-lite"/>
    </source>
</evidence>
<evidence type="ECO:0000313" key="5">
    <source>
        <dbReference type="EMBL" id="PRT54954.1"/>
    </source>
</evidence>
<dbReference type="GO" id="GO:0005524">
    <property type="term" value="F:ATP binding"/>
    <property type="evidence" value="ECO:0007669"/>
    <property type="project" value="UniProtKB-UniRule"/>
</dbReference>
<dbReference type="PRINTS" id="PR00380">
    <property type="entry name" value="KINESINHEAVY"/>
</dbReference>
<dbReference type="InterPro" id="IPR001752">
    <property type="entry name" value="Kinesin_motor_dom"/>
</dbReference>
<dbReference type="GeneID" id="36516322"/>
<protein>
    <submittedName>
        <fullName evidence="5">Kinesin-like protein KIF13A</fullName>
    </submittedName>
</protein>
<reference evidence="5 6" key="1">
    <citation type="submission" date="2017-04" db="EMBL/GenBank/DDBJ databases">
        <title>Genome sequencing of [Candida] sorbophila.</title>
        <authorList>
            <person name="Ahn J.O."/>
        </authorList>
    </citation>
    <scope>NUCLEOTIDE SEQUENCE [LARGE SCALE GENOMIC DNA]</scope>
    <source>
        <strain evidence="5 6">DS02</strain>
    </source>
</reference>
<keyword evidence="2" id="KW-0175">Coiled coil</keyword>
<dbReference type="RefSeq" id="XP_024664899.1">
    <property type="nucleotide sequence ID" value="XM_024809131.1"/>
</dbReference>
<evidence type="ECO:0000256" key="2">
    <source>
        <dbReference type="SAM" id="Coils"/>
    </source>
</evidence>
<dbReference type="PROSITE" id="PS50067">
    <property type="entry name" value="KINESIN_MOTOR_2"/>
    <property type="match status" value="1"/>
</dbReference>
<feature type="domain" description="Kinesin motor" evidence="4">
    <location>
        <begin position="71"/>
        <end position="404"/>
    </location>
</feature>
<sequence>MLKTNPARENIKRGTTKAHSPLKLYNPNGNTGSPRSESPLKAASGINPPPPVLTRPSSPLRCKSPVRDSANVKVAVRVRPLIAEDAEVSCLLSMAGQDTFLSPDPTSTRQQEKRSFTFDKSFWSASKDSNFASQEDVYELFGKEFLDHSLEGYNTCIFAYGQTGSGKSYTMMGTESEPGIIPQLCSDLFERIEQLQGISSVSVRASFCEIYNEQVRDLLSNAKTSTNLKIRENSSREPYVEGLSEFTVKNVAQVLKYLKQGNAIRATASTNMNSHSSRSHAVFSLEIRQLTYEDGGTEEKRSLLRLVDLAGSERTNATGATGQRLREGSNINKSLVTLGRVISALASDRRSTLQVIPYRESVLTRLLQDSLGGNSKTAMIACISPTNYEQTLSTLRYAVQAKHITTEARVNQDRIDSEQQGAQIEEMQKRLNDLQLKLSKRDQPDESSVIAKVAATVRFYEDRAALLEARCRKLEQQNDLLTDKLERTAQILRTSGQSLAATGVDRIQALISEYTQFGQTLSQDRETVSNRLDYWTAILEAM</sequence>
<dbReference type="Gene3D" id="3.40.850.10">
    <property type="entry name" value="Kinesin motor domain"/>
    <property type="match status" value="1"/>
</dbReference>
<keyword evidence="1" id="KW-0505">Motor protein</keyword>
<gene>
    <name evidence="5" type="ORF">B9G98_02574</name>
</gene>
<dbReference type="SUPFAM" id="SSF52540">
    <property type="entry name" value="P-loop containing nucleoside triphosphate hydrolases"/>
    <property type="match status" value="1"/>
</dbReference>
<organism evidence="5 6">
    <name type="scientific">Wickerhamiella sorbophila</name>
    <dbReference type="NCBI Taxonomy" id="45607"/>
    <lineage>
        <taxon>Eukaryota</taxon>
        <taxon>Fungi</taxon>
        <taxon>Dikarya</taxon>
        <taxon>Ascomycota</taxon>
        <taxon>Saccharomycotina</taxon>
        <taxon>Dipodascomycetes</taxon>
        <taxon>Dipodascales</taxon>
        <taxon>Trichomonascaceae</taxon>
        <taxon>Wickerhamiella</taxon>
    </lineage>
</organism>
<dbReference type="PANTHER" id="PTHR47117">
    <property type="entry name" value="STAR-RELATED LIPID TRANSFER PROTEIN 9"/>
    <property type="match status" value="1"/>
</dbReference>